<sequence>MDFSLSAEQRQITEMVTEFVDEEIVPVADEIDKKDEFPEGIVDELAELGLMGMPFPEEYGGAGLDYHTYPAALEEISRGSGGLGTIVAAHISLAGNMLYEFGSHEQKKEYLTPVAEGTDIGAFALSEAGAGSDVPAMETTAEKDGDGYLINGGKLWISNGSVADTVTVFAKTDPEAGNKGISSFIVRPEEDDGFIVEGTEEKLGDKGCPTAELRFDDLWIPEDRLLGDEGDGFVQALKTLNGGRITIAARSIGIAQAALDEATKYSQDREQFDQPISEFQAIQHKLADMDTKTRAARLLMHDAADKKIRGENYIKEAAQAKLYASEVSREVANEGIQIHGGYGYTKDFPAERFYRDAKLNEIYEGTSEVLRNTIAQHLLS</sequence>
<dbReference type="GO" id="GO:0050660">
    <property type="term" value="F:flavin adenine dinucleotide binding"/>
    <property type="evidence" value="ECO:0007669"/>
    <property type="project" value="InterPro"/>
</dbReference>
<dbReference type="PROSITE" id="PS00073">
    <property type="entry name" value="ACYL_COA_DH_2"/>
    <property type="match status" value="1"/>
</dbReference>
<dbReference type="GO" id="GO:0003995">
    <property type="term" value="F:acyl-CoA dehydrogenase activity"/>
    <property type="evidence" value="ECO:0007669"/>
    <property type="project" value="InterPro"/>
</dbReference>
<accession>A0A4D6HSC0</accession>
<dbReference type="PIRSF" id="PIRSF016578">
    <property type="entry name" value="HsaA"/>
    <property type="match status" value="1"/>
</dbReference>
<dbReference type="AlphaFoldDB" id="A0A4D6HSC0"/>
<gene>
    <name evidence="10" type="ORF">DV706_19680</name>
</gene>
<keyword evidence="4 6" id="KW-0274">FAD</keyword>
<dbReference type="InterPro" id="IPR009075">
    <property type="entry name" value="AcylCo_DH/oxidase_C"/>
</dbReference>
<evidence type="ECO:0000256" key="1">
    <source>
        <dbReference type="ARBA" id="ARBA00001974"/>
    </source>
</evidence>
<keyword evidence="5 6" id="KW-0560">Oxidoreductase</keyword>
<dbReference type="Pfam" id="PF02770">
    <property type="entry name" value="Acyl-CoA_dh_M"/>
    <property type="match status" value="1"/>
</dbReference>
<dbReference type="InterPro" id="IPR013786">
    <property type="entry name" value="AcylCoA_DH/ox_N"/>
</dbReference>
<dbReference type="KEGG" id="nbg:DV706_19680"/>
<evidence type="ECO:0000256" key="5">
    <source>
        <dbReference type="ARBA" id="ARBA00023002"/>
    </source>
</evidence>
<dbReference type="FunFam" id="1.10.540.10:FF:000002">
    <property type="entry name" value="Acyl-CoA dehydrogenase FadE19"/>
    <property type="match status" value="1"/>
</dbReference>
<evidence type="ECO:0000259" key="8">
    <source>
        <dbReference type="Pfam" id="PF02770"/>
    </source>
</evidence>
<evidence type="ECO:0000256" key="6">
    <source>
        <dbReference type="RuleBase" id="RU362125"/>
    </source>
</evidence>
<keyword evidence="3 6" id="KW-0285">Flavoprotein</keyword>
<feature type="domain" description="Acyl-CoA dehydrogenase/oxidase C-terminal" evidence="7">
    <location>
        <begin position="230"/>
        <end position="379"/>
    </location>
</feature>
<dbReference type="SUPFAM" id="SSF56645">
    <property type="entry name" value="Acyl-CoA dehydrogenase NM domain-like"/>
    <property type="match status" value="1"/>
</dbReference>
<geneLocation type="plasmid" evidence="10">
    <name>unnamed2</name>
</geneLocation>
<dbReference type="InterPro" id="IPR006091">
    <property type="entry name" value="Acyl-CoA_Oxase/DH_mid-dom"/>
</dbReference>
<comment type="similarity">
    <text evidence="2 6">Belongs to the acyl-CoA dehydrogenase family.</text>
</comment>
<dbReference type="InterPro" id="IPR037069">
    <property type="entry name" value="AcylCoA_DH/ox_N_sf"/>
</dbReference>
<dbReference type="FunFam" id="1.20.140.10:FF:000004">
    <property type="entry name" value="Acyl-CoA dehydrogenase FadE25"/>
    <property type="match status" value="1"/>
</dbReference>
<name>A0A4D6HSC0_9EURY</name>
<dbReference type="Pfam" id="PF00441">
    <property type="entry name" value="Acyl-CoA_dh_1"/>
    <property type="match status" value="1"/>
</dbReference>
<dbReference type="RefSeq" id="WP_136350999.1">
    <property type="nucleotide sequence ID" value="NZ_CP031307.1"/>
</dbReference>
<evidence type="ECO:0000256" key="4">
    <source>
        <dbReference type="ARBA" id="ARBA00022827"/>
    </source>
</evidence>
<protein>
    <submittedName>
        <fullName evidence="10">Acyl-CoA dehydrogenase</fullName>
    </submittedName>
</protein>
<evidence type="ECO:0000256" key="2">
    <source>
        <dbReference type="ARBA" id="ARBA00009347"/>
    </source>
</evidence>
<reference evidence="10 11" key="1">
    <citation type="journal article" date="2019" name="Nat. Commun.">
        <title>A new type of DNA phosphorothioation-based antiviral system in archaea.</title>
        <authorList>
            <person name="Xiong L."/>
            <person name="Liu S."/>
            <person name="Chen S."/>
            <person name="Xiao Y."/>
            <person name="Zhu B."/>
            <person name="Gao Y."/>
            <person name="Zhang Y."/>
            <person name="Chen B."/>
            <person name="Luo J."/>
            <person name="Deng Z."/>
            <person name="Chen X."/>
            <person name="Wang L."/>
            <person name="Chen S."/>
        </authorList>
    </citation>
    <scope>NUCLEOTIDE SEQUENCE [LARGE SCALE GENOMIC DNA]</scope>
    <source>
        <strain evidence="10 11">JCM 10635</strain>
        <plasmid evidence="10 11">unnamed2</plasmid>
    </source>
</reference>
<dbReference type="PROSITE" id="PS00072">
    <property type="entry name" value="ACYL_COA_DH_1"/>
    <property type="match status" value="1"/>
</dbReference>
<dbReference type="InterPro" id="IPR009100">
    <property type="entry name" value="AcylCoA_DH/oxidase_NM_dom_sf"/>
</dbReference>
<evidence type="ECO:0000259" key="9">
    <source>
        <dbReference type="Pfam" id="PF02771"/>
    </source>
</evidence>
<dbReference type="InterPro" id="IPR006089">
    <property type="entry name" value="Acyl-CoA_DH_CS"/>
</dbReference>
<dbReference type="GeneID" id="39853502"/>
<dbReference type="InterPro" id="IPR046373">
    <property type="entry name" value="Acyl-CoA_Oxase/DH_mid-dom_sf"/>
</dbReference>
<feature type="domain" description="Acyl-CoA oxidase/dehydrogenase middle" evidence="8">
    <location>
        <begin position="122"/>
        <end position="217"/>
    </location>
</feature>
<evidence type="ECO:0000313" key="11">
    <source>
        <dbReference type="Proteomes" id="UP000296822"/>
    </source>
</evidence>
<dbReference type="Proteomes" id="UP000296822">
    <property type="component" value="Plasmid unnamed2"/>
</dbReference>
<keyword evidence="10" id="KW-0614">Plasmid</keyword>
<dbReference type="Gene3D" id="1.20.140.10">
    <property type="entry name" value="Butyryl-CoA Dehydrogenase, subunit A, domain 3"/>
    <property type="match status" value="1"/>
</dbReference>
<dbReference type="PANTHER" id="PTHR43884">
    <property type="entry name" value="ACYL-COA DEHYDROGENASE"/>
    <property type="match status" value="1"/>
</dbReference>
<proteinExistence type="inferred from homology"/>
<dbReference type="EMBL" id="CP031307">
    <property type="protein sequence ID" value="QCC56763.1"/>
    <property type="molecule type" value="Genomic_DNA"/>
</dbReference>
<feature type="domain" description="Acyl-CoA dehydrogenase/oxidase N-terminal" evidence="9">
    <location>
        <begin position="6"/>
        <end position="117"/>
    </location>
</feature>
<dbReference type="Gene3D" id="2.40.110.10">
    <property type="entry name" value="Butyryl-CoA Dehydrogenase, subunit A, domain 2"/>
    <property type="match status" value="1"/>
</dbReference>
<comment type="cofactor">
    <cofactor evidence="1 6">
        <name>FAD</name>
        <dbReference type="ChEBI" id="CHEBI:57692"/>
    </cofactor>
</comment>
<organism evidence="10 11">
    <name type="scientific">Natronorubrum bangense</name>
    <dbReference type="NCBI Taxonomy" id="61858"/>
    <lineage>
        <taxon>Archaea</taxon>
        <taxon>Methanobacteriati</taxon>
        <taxon>Methanobacteriota</taxon>
        <taxon>Stenosarchaea group</taxon>
        <taxon>Halobacteria</taxon>
        <taxon>Halobacteriales</taxon>
        <taxon>Natrialbaceae</taxon>
        <taxon>Natronorubrum</taxon>
    </lineage>
</organism>
<dbReference type="PANTHER" id="PTHR43884:SF12">
    <property type="entry name" value="ISOVALERYL-COA DEHYDROGENASE, MITOCHONDRIAL-RELATED"/>
    <property type="match status" value="1"/>
</dbReference>
<evidence type="ECO:0000313" key="10">
    <source>
        <dbReference type="EMBL" id="QCC56763.1"/>
    </source>
</evidence>
<evidence type="ECO:0000256" key="3">
    <source>
        <dbReference type="ARBA" id="ARBA00022630"/>
    </source>
</evidence>
<dbReference type="SUPFAM" id="SSF47203">
    <property type="entry name" value="Acyl-CoA dehydrogenase C-terminal domain-like"/>
    <property type="match status" value="1"/>
</dbReference>
<evidence type="ECO:0000259" key="7">
    <source>
        <dbReference type="Pfam" id="PF00441"/>
    </source>
</evidence>
<dbReference type="FunFam" id="2.40.110.10:FF:000009">
    <property type="entry name" value="Acyl-CoA dehydrogenase"/>
    <property type="match status" value="1"/>
</dbReference>
<dbReference type="Gene3D" id="1.10.540.10">
    <property type="entry name" value="Acyl-CoA dehydrogenase/oxidase, N-terminal domain"/>
    <property type="match status" value="1"/>
</dbReference>
<dbReference type="InterPro" id="IPR036250">
    <property type="entry name" value="AcylCo_DH-like_C"/>
</dbReference>
<dbReference type="CDD" id="cd01158">
    <property type="entry name" value="SCAD_SBCAD"/>
    <property type="match status" value="1"/>
</dbReference>
<dbReference type="Pfam" id="PF02771">
    <property type="entry name" value="Acyl-CoA_dh_N"/>
    <property type="match status" value="1"/>
</dbReference>